<name>A0A2I7KG70_9RHOB</name>
<dbReference type="AlphaFoldDB" id="A0A2I7KG70"/>
<feature type="domain" description="Thioesterase" evidence="1">
    <location>
        <begin position="18"/>
        <end position="92"/>
    </location>
</feature>
<geneLocation type="plasmid" evidence="3">
    <name>pp88_c</name>
</geneLocation>
<dbReference type="EC" id="3.1.2.23" evidence="2"/>
<evidence type="ECO:0000259" key="1">
    <source>
        <dbReference type="Pfam" id="PF03061"/>
    </source>
</evidence>
<dbReference type="InterPro" id="IPR029069">
    <property type="entry name" value="HotDog_dom_sf"/>
</dbReference>
<reference evidence="2 3" key="2">
    <citation type="journal article" date="2017" name="Genome Biol. Evol.">
        <title>Trajectories and Drivers of Genome Evolution in Surface-Associated Marine Phaeobacter.</title>
        <authorList>
            <person name="Freese H.M."/>
            <person name="Sikorski J."/>
            <person name="Bunk B."/>
            <person name="Scheuner C."/>
            <person name="Meier-Kolthoff J.P."/>
            <person name="Sproer C."/>
            <person name="Gram L."/>
            <person name="Overmann J."/>
        </authorList>
    </citation>
    <scope>NUCLEOTIDE SEQUENCE [LARGE SCALE GENOMIC DNA]</scope>
    <source>
        <strain evidence="2 3">P88</strain>
        <plasmid evidence="2">pP88_c</plasmid>
    </source>
</reference>
<evidence type="ECO:0000313" key="2">
    <source>
        <dbReference type="EMBL" id="AUR01592.1"/>
    </source>
</evidence>
<keyword evidence="2" id="KW-0378">Hydrolase</keyword>
<gene>
    <name evidence="2" type="ORF">PhaeoP88_04280</name>
</gene>
<organism evidence="2 3">
    <name type="scientific">Phaeobacter inhibens</name>
    <dbReference type="NCBI Taxonomy" id="221822"/>
    <lineage>
        <taxon>Bacteria</taxon>
        <taxon>Pseudomonadati</taxon>
        <taxon>Pseudomonadota</taxon>
        <taxon>Alphaproteobacteria</taxon>
        <taxon>Rhodobacterales</taxon>
        <taxon>Roseobacteraceae</taxon>
        <taxon>Phaeobacter</taxon>
    </lineage>
</organism>
<dbReference type="InterPro" id="IPR006683">
    <property type="entry name" value="Thioestr_dom"/>
</dbReference>
<dbReference type="Proteomes" id="UP000236447">
    <property type="component" value="Plasmid pP88_c"/>
</dbReference>
<reference evidence="2 3" key="1">
    <citation type="journal article" date="2017" name="Front. Microbiol.">
        <title>Phaeobacter piscinae sp. nov., a species of the Roseobacter group and potential aquaculture probiont.</title>
        <authorList>
            <person name="Sonnenschein E.C."/>
            <person name="Phippen C.B.W."/>
            <person name="Nielsen K.F."/>
            <person name="Mateiu R.V."/>
            <person name="Melchiorsen J."/>
            <person name="Gram L."/>
            <person name="Overmann J."/>
            <person name="Freese H.M."/>
        </authorList>
    </citation>
    <scope>NUCLEOTIDE SEQUENCE [LARGE SCALE GENOMIC DNA]</scope>
    <source>
        <strain evidence="2 3">P88</strain>
        <plasmid evidence="2">pP88_c</plasmid>
    </source>
</reference>
<accession>A0A2I7KG70</accession>
<dbReference type="EMBL" id="CP010728">
    <property type="protein sequence ID" value="AUR01592.1"/>
    <property type="molecule type" value="Genomic_DNA"/>
</dbReference>
<dbReference type="GO" id="GO:0018739">
    <property type="term" value="F:4-hydroxybenzoyl-CoA thioesterase activity"/>
    <property type="evidence" value="ECO:0007669"/>
    <property type="project" value="UniProtKB-EC"/>
</dbReference>
<sequence>MPELLTYEITFGDCDPAGIVFYPNTFRWMDAAFHKLLRKHGGHAYLCETLGALGVGLVDASAQFQKPMRDGEQLSLRIANLKWSRRTLTIHYGGEVDGSARFKGHEVRCLFKETKDGIVAGEIEQLRQLLEPSNE</sequence>
<dbReference type="CDD" id="cd00586">
    <property type="entry name" value="4HBT"/>
    <property type="match status" value="1"/>
</dbReference>
<dbReference type="SUPFAM" id="SSF54637">
    <property type="entry name" value="Thioesterase/thiol ester dehydrase-isomerase"/>
    <property type="match status" value="1"/>
</dbReference>
<proteinExistence type="predicted"/>
<dbReference type="RefSeq" id="WP_158526355.1">
    <property type="nucleotide sequence ID" value="NZ_CP010728.1"/>
</dbReference>
<dbReference type="Gene3D" id="3.10.129.10">
    <property type="entry name" value="Hotdog Thioesterase"/>
    <property type="match status" value="1"/>
</dbReference>
<dbReference type="Pfam" id="PF03061">
    <property type="entry name" value="4HBT"/>
    <property type="match status" value="1"/>
</dbReference>
<protein>
    <submittedName>
        <fullName evidence="2">4-hydroxybenzoyl-CoA thioesterase</fullName>
        <ecNumber evidence="2">3.1.2.23</ecNumber>
    </submittedName>
</protein>
<keyword evidence="2" id="KW-0614">Plasmid</keyword>
<evidence type="ECO:0000313" key="3">
    <source>
        <dbReference type="Proteomes" id="UP000236447"/>
    </source>
</evidence>